<reference evidence="9" key="1">
    <citation type="submission" date="2021-04" db="EMBL/GenBank/DDBJ databases">
        <title>novel species isolated from subtropical streams in China.</title>
        <authorList>
            <person name="Lu H."/>
        </authorList>
    </citation>
    <scope>NUCLEOTIDE SEQUENCE</scope>
    <source>
        <strain evidence="9">LFS511W</strain>
    </source>
</reference>
<name>A0A941DN17_9BURK</name>
<evidence type="ECO:0000256" key="4">
    <source>
        <dbReference type="ARBA" id="ARBA00023136"/>
    </source>
</evidence>
<keyword evidence="3 7" id="KW-1133">Transmembrane helix</keyword>
<dbReference type="GO" id="GO:0005886">
    <property type="term" value="C:plasma membrane"/>
    <property type="evidence" value="ECO:0007669"/>
    <property type="project" value="UniProtKB-SubCell"/>
</dbReference>
<comment type="caution">
    <text evidence="9">The sequence shown here is derived from an EMBL/GenBank/DDBJ whole genome shotgun (WGS) entry which is preliminary data.</text>
</comment>
<feature type="chain" id="PRO_5037853975" description="Flagellar protein" evidence="8">
    <location>
        <begin position="22"/>
        <end position="145"/>
    </location>
</feature>
<dbReference type="EMBL" id="JAGSPN010000009">
    <property type="protein sequence ID" value="MBR7783014.1"/>
    <property type="molecule type" value="Genomic_DNA"/>
</dbReference>
<evidence type="ECO:0000313" key="9">
    <source>
        <dbReference type="EMBL" id="MBR7783014.1"/>
    </source>
</evidence>
<dbReference type="Proteomes" id="UP000680067">
    <property type="component" value="Unassembled WGS sequence"/>
</dbReference>
<dbReference type="AlphaFoldDB" id="A0A941DN17"/>
<dbReference type="InterPro" id="IPR052205">
    <property type="entry name" value="FliO/MopB"/>
</dbReference>
<evidence type="ECO:0000256" key="6">
    <source>
        <dbReference type="ARBA" id="ARBA00037937"/>
    </source>
</evidence>
<dbReference type="Pfam" id="PF04347">
    <property type="entry name" value="FliO"/>
    <property type="match status" value="1"/>
</dbReference>
<keyword evidence="10" id="KW-1185">Reference proteome</keyword>
<keyword evidence="1 7" id="KW-1003">Cell membrane</keyword>
<protein>
    <recommendedName>
        <fullName evidence="7">Flagellar protein</fullName>
    </recommendedName>
</protein>
<keyword evidence="5 7" id="KW-0975">Bacterial flagellum</keyword>
<comment type="subcellular location">
    <subcellularLocation>
        <location evidence="7">Cell membrane</location>
    </subcellularLocation>
    <subcellularLocation>
        <location evidence="7">Bacterial flagellum basal body</location>
    </subcellularLocation>
</comment>
<evidence type="ECO:0000256" key="3">
    <source>
        <dbReference type="ARBA" id="ARBA00022989"/>
    </source>
</evidence>
<dbReference type="RefSeq" id="WP_212688302.1">
    <property type="nucleotide sequence ID" value="NZ_JAGSPN010000009.1"/>
</dbReference>
<keyword evidence="8" id="KW-0732">Signal</keyword>
<evidence type="ECO:0000313" key="10">
    <source>
        <dbReference type="Proteomes" id="UP000680067"/>
    </source>
</evidence>
<accession>A0A941DN17</accession>
<dbReference type="NCBIfam" id="TIGR03500">
    <property type="entry name" value="FliO_TIGR"/>
    <property type="match status" value="1"/>
</dbReference>
<feature type="transmembrane region" description="Helical" evidence="7">
    <location>
        <begin position="31"/>
        <end position="52"/>
    </location>
</feature>
<dbReference type="PANTHER" id="PTHR38766:SF1">
    <property type="entry name" value="FLAGELLAR PROTEIN FLIO"/>
    <property type="match status" value="1"/>
</dbReference>
<keyword evidence="9" id="KW-0966">Cell projection</keyword>
<evidence type="ECO:0000256" key="1">
    <source>
        <dbReference type="ARBA" id="ARBA00022475"/>
    </source>
</evidence>
<evidence type="ECO:0000256" key="8">
    <source>
        <dbReference type="SAM" id="SignalP"/>
    </source>
</evidence>
<dbReference type="PANTHER" id="PTHR38766">
    <property type="entry name" value="FLAGELLAR PROTEIN FLIO"/>
    <property type="match status" value="1"/>
</dbReference>
<proteinExistence type="inferred from homology"/>
<organism evidence="9 10">
    <name type="scientific">Undibacterium luofuense</name>
    <dbReference type="NCBI Taxonomy" id="2828733"/>
    <lineage>
        <taxon>Bacteria</taxon>
        <taxon>Pseudomonadati</taxon>
        <taxon>Pseudomonadota</taxon>
        <taxon>Betaproteobacteria</taxon>
        <taxon>Burkholderiales</taxon>
        <taxon>Oxalobacteraceae</taxon>
        <taxon>Undibacterium</taxon>
    </lineage>
</organism>
<dbReference type="GO" id="GO:0009425">
    <property type="term" value="C:bacterial-type flagellum basal body"/>
    <property type="evidence" value="ECO:0007669"/>
    <property type="project" value="UniProtKB-SubCell"/>
</dbReference>
<dbReference type="InterPro" id="IPR022781">
    <property type="entry name" value="Flagellar_biosynth_FliO"/>
</dbReference>
<keyword evidence="9" id="KW-0969">Cilium</keyword>
<evidence type="ECO:0000256" key="5">
    <source>
        <dbReference type="ARBA" id="ARBA00023143"/>
    </source>
</evidence>
<gene>
    <name evidence="9" type="primary">fliO</name>
    <name evidence="9" type="ORF">KDM89_12755</name>
</gene>
<dbReference type="GO" id="GO:0044781">
    <property type="term" value="P:bacterial-type flagellum organization"/>
    <property type="evidence" value="ECO:0007669"/>
    <property type="project" value="UniProtKB-UniRule"/>
</dbReference>
<comment type="similarity">
    <text evidence="6 7">Belongs to the FliO/MopB family.</text>
</comment>
<feature type="signal peptide" evidence="8">
    <location>
        <begin position="1"/>
        <end position="21"/>
    </location>
</feature>
<keyword evidence="4 7" id="KW-0472">Membrane</keyword>
<keyword evidence="2 7" id="KW-0812">Transmembrane</keyword>
<keyword evidence="9" id="KW-0282">Flagellum</keyword>
<evidence type="ECO:0000256" key="7">
    <source>
        <dbReference type="RuleBase" id="RU362064"/>
    </source>
</evidence>
<sequence length="145" mass="15690">MKSNKLIILSGLAFTCQSVFAAEAVSTPATGFLQIMLALLFVIALMLALAWVMKRVAPMQGQQQLGMKIIGSLHLGQREKITVVEVGDQWLILGVTPSGISRLESMPRQEHLLQNGTPVAGTVFQSWLQSKIAKRAESQNTGSNA</sequence>
<evidence type="ECO:0000256" key="2">
    <source>
        <dbReference type="ARBA" id="ARBA00022692"/>
    </source>
</evidence>